<evidence type="ECO:0000313" key="10">
    <source>
        <dbReference type="Proteomes" id="UP000317078"/>
    </source>
</evidence>
<dbReference type="Pfam" id="PF04239">
    <property type="entry name" value="DUF421"/>
    <property type="match status" value="1"/>
</dbReference>
<evidence type="ECO:0000256" key="6">
    <source>
        <dbReference type="ARBA" id="ARBA00023136"/>
    </source>
</evidence>
<keyword evidence="10" id="KW-1185">Reference proteome</keyword>
<dbReference type="PANTHER" id="PTHR34582:SF6">
    <property type="entry name" value="UPF0702 TRANSMEMBRANE PROTEIN YCAP"/>
    <property type="match status" value="1"/>
</dbReference>
<evidence type="ECO:0000256" key="4">
    <source>
        <dbReference type="ARBA" id="ARBA00022692"/>
    </source>
</evidence>
<name>A0A502GF28_9PROT</name>
<comment type="caution">
    <text evidence="9">The sequence shown here is derived from an EMBL/GenBank/DDBJ whole genome shotgun (WGS) entry which is preliminary data.</text>
</comment>
<dbReference type="InterPro" id="IPR007353">
    <property type="entry name" value="DUF421"/>
</dbReference>
<feature type="transmembrane region" description="Helical" evidence="7">
    <location>
        <begin position="12"/>
        <end position="29"/>
    </location>
</feature>
<dbReference type="InterPro" id="IPR023090">
    <property type="entry name" value="UPF0702_alpha/beta_dom_sf"/>
</dbReference>
<dbReference type="PANTHER" id="PTHR34582">
    <property type="entry name" value="UPF0702 TRANSMEMBRANE PROTEIN YCAP"/>
    <property type="match status" value="1"/>
</dbReference>
<dbReference type="RefSeq" id="WP_140881752.1">
    <property type="nucleotide sequence ID" value="NZ_RCZP01000003.1"/>
</dbReference>
<evidence type="ECO:0000256" key="1">
    <source>
        <dbReference type="ARBA" id="ARBA00004651"/>
    </source>
</evidence>
<keyword evidence="4 7" id="KW-0812">Transmembrane</keyword>
<dbReference type="Gene3D" id="3.30.240.20">
    <property type="entry name" value="bsu07140 like domains"/>
    <property type="match status" value="1"/>
</dbReference>
<evidence type="ECO:0000256" key="2">
    <source>
        <dbReference type="ARBA" id="ARBA00006448"/>
    </source>
</evidence>
<evidence type="ECO:0000313" key="9">
    <source>
        <dbReference type="EMBL" id="TPG59656.1"/>
    </source>
</evidence>
<comment type="similarity">
    <text evidence="2">Belongs to the UPF0702 family.</text>
</comment>
<reference evidence="9 10" key="1">
    <citation type="journal article" date="2019" name="Environ. Microbiol.">
        <title>Species interactions and distinct microbial communities in high Arctic permafrost affected cryosols are associated with the CH4 and CO2 gas fluxes.</title>
        <authorList>
            <person name="Altshuler I."/>
            <person name="Hamel J."/>
            <person name="Turney S."/>
            <person name="Magnuson E."/>
            <person name="Levesque R."/>
            <person name="Greer C."/>
            <person name="Whyte L.G."/>
        </authorList>
    </citation>
    <scope>NUCLEOTIDE SEQUENCE [LARGE SCALE GENOMIC DNA]</scope>
    <source>
        <strain evidence="9 10">S9.3B</strain>
    </source>
</reference>
<sequence>MEHLLGGADELGWIALKALLLYLSAVIGLRFSSRRTLADLSPFDFVAAVAVGAIVGRIPNAHDASYLTGVATLAAVLAGHWCVTRLHASPSVGHLLDPAPRLLVVDAQVRERDLAACGLTRADLHALLRRQGLEDLGEVRFAILEARGQLSVIRRASGRRSMGDLVRPIAASEGWVDPQA</sequence>
<keyword evidence="5 7" id="KW-1133">Transmembrane helix</keyword>
<dbReference type="EMBL" id="RCZP01000003">
    <property type="protein sequence ID" value="TPG59656.1"/>
    <property type="molecule type" value="Genomic_DNA"/>
</dbReference>
<gene>
    <name evidence="9" type="ORF">EAH89_05305</name>
</gene>
<protein>
    <submittedName>
        <fullName evidence="9">DUF421 domain-containing protein</fullName>
    </submittedName>
</protein>
<dbReference type="Proteomes" id="UP000317078">
    <property type="component" value="Unassembled WGS sequence"/>
</dbReference>
<dbReference type="OrthoDB" id="9793799at2"/>
<evidence type="ECO:0000256" key="3">
    <source>
        <dbReference type="ARBA" id="ARBA00022475"/>
    </source>
</evidence>
<accession>A0A502GF28</accession>
<proteinExistence type="inferred from homology"/>
<organism evidence="9 10">
    <name type="scientific">Muricoccus nepalensis</name>
    <dbReference type="NCBI Taxonomy" id="1854500"/>
    <lineage>
        <taxon>Bacteria</taxon>
        <taxon>Pseudomonadati</taxon>
        <taxon>Pseudomonadota</taxon>
        <taxon>Alphaproteobacteria</taxon>
        <taxon>Acetobacterales</taxon>
        <taxon>Roseomonadaceae</taxon>
        <taxon>Muricoccus</taxon>
    </lineage>
</organism>
<evidence type="ECO:0000259" key="8">
    <source>
        <dbReference type="Pfam" id="PF04239"/>
    </source>
</evidence>
<evidence type="ECO:0000256" key="5">
    <source>
        <dbReference type="ARBA" id="ARBA00022989"/>
    </source>
</evidence>
<keyword evidence="6 7" id="KW-0472">Membrane</keyword>
<evidence type="ECO:0000256" key="7">
    <source>
        <dbReference type="SAM" id="Phobius"/>
    </source>
</evidence>
<comment type="subcellular location">
    <subcellularLocation>
        <location evidence="1">Cell membrane</location>
        <topology evidence="1">Multi-pass membrane protein</topology>
    </subcellularLocation>
</comment>
<dbReference type="AlphaFoldDB" id="A0A502GF28"/>
<keyword evidence="3" id="KW-1003">Cell membrane</keyword>
<dbReference type="GO" id="GO:0005886">
    <property type="term" value="C:plasma membrane"/>
    <property type="evidence" value="ECO:0007669"/>
    <property type="project" value="UniProtKB-SubCell"/>
</dbReference>
<feature type="domain" description="YetF C-terminal" evidence="8">
    <location>
        <begin position="91"/>
        <end position="157"/>
    </location>
</feature>